<comment type="caution">
    <text evidence="2">The sequence shown here is derived from an EMBL/GenBank/DDBJ whole genome shotgun (WGS) entry which is preliminary data.</text>
</comment>
<dbReference type="SUPFAM" id="SSF109604">
    <property type="entry name" value="HD-domain/PDEase-like"/>
    <property type="match status" value="1"/>
</dbReference>
<dbReference type="GO" id="GO:0006203">
    <property type="term" value="P:dGTP catabolic process"/>
    <property type="evidence" value="ECO:0007669"/>
    <property type="project" value="TreeGrafter"/>
</dbReference>
<dbReference type="OrthoDB" id="9803619at2"/>
<dbReference type="InterPro" id="IPR045509">
    <property type="entry name" value="HD_assoc_2"/>
</dbReference>
<evidence type="ECO:0000259" key="1">
    <source>
        <dbReference type="SMART" id="SM00471"/>
    </source>
</evidence>
<dbReference type="Pfam" id="PF01966">
    <property type="entry name" value="HD"/>
    <property type="match status" value="1"/>
</dbReference>
<accession>I4EG91</accession>
<organism evidence="2 3">
    <name type="scientific">Nitrolancea hollandica Lb</name>
    <dbReference type="NCBI Taxonomy" id="1129897"/>
    <lineage>
        <taxon>Bacteria</taxon>
        <taxon>Pseudomonadati</taxon>
        <taxon>Thermomicrobiota</taxon>
        <taxon>Thermomicrobia</taxon>
        <taxon>Sphaerobacterales</taxon>
        <taxon>Sphaerobacterineae</taxon>
        <taxon>Sphaerobacteraceae</taxon>
        <taxon>Nitrolancea</taxon>
    </lineage>
</organism>
<dbReference type="EMBL" id="CAGS01000181">
    <property type="protein sequence ID" value="CCF83703.1"/>
    <property type="molecule type" value="Genomic_DNA"/>
</dbReference>
<proteinExistence type="predicted"/>
<sequence length="444" mass="50906">MRDEYPGTTIRDSLYDRIPLSGREIALLETPEFLRLDRIQQLGFVSKVWPGAKHTRFEHSLGVFHLMRRAIESVRRSGPGSKIDDQTAHTALAAALLHDIGHYPFSHAIEELGPPILAHEAVGRRLIERSRIAGVLVERWQVDPERVGWFVRPEGEGEPGDQLLRQLLSGPLDVDKLDYLPRDARHCNVPYGRVDTARLLGALRVTDVDGQPRVVVSEKGVSPLHSLINARQEMFDNVYWHHTNRACMIMLLRAVQEALLVGSLTPDALTLHDDASLVSVLSQPEMPESTRALVDRLRDRRLHKRAVEVSARSAELYRYLGALYPVPSQRRQVEIRMASQLAEELETPVEPYEILIDIPKPERWSTGVWVWFDRPPVGFQHLMRWDEVVGLGDEDFKRYEEHRRLIRIVTTERLREEVSRRWEHLLLPLMGTMAEPVSGQARSR</sequence>
<dbReference type="GO" id="GO:0008832">
    <property type="term" value="F:dGTPase activity"/>
    <property type="evidence" value="ECO:0007669"/>
    <property type="project" value="TreeGrafter"/>
</dbReference>
<evidence type="ECO:0000313" key="2">
    <source>
        <dbReference type="EMBL" id="CCF83703.1"/>
    </source>
</evidence>
<dbReference type="PANTHER" id="PTHR11373">
    <property type="entry name" value="DEOXYNUCLEOSIDE TRIPHOSPHATE TRIPHOSPHOHYDROLASE"/>
    <property type="match status" value="1"/>
</dbReference>
<keyword evidence="3" id="KW-1185">Reference proteome</keyword>
<protein>
    <submittedName>
        <fullName evidence="2">Metal dependent phosphohydrolase</fullName>
    </submittedName>
</protein>
<dbReference type="Gene3D" id="1.10.3210.10">
    <property type="entry name" value="Hypothetical protein af1432"/>
    <property type="match status" value="1"/>
</dbReference>
<dbReference type="CDD" id="cd00077">
    <property type="entry name" value="HDc"/>
    <property type="match status" value="1"/>
</dbReference>
<feature type="domain" description="HD/PDEase" evidence="1">
    <location>
        <begin position="52"/>
        <end position="189"/>
    </location>
</feature>
<dbReference type="RefSeq" id="WP_008477238.1">
    <property type="nucleotide sequence ID" value="NZ_CAGS01000181.1"/>
</dbReference>
<keyword evidence="2" id="KW-0378">Hydrolase</keyword>
<gene>
    <name evidence="2" type="ORF">NITHO_2610015</name>
</gene>
<reference evidence="2 3" key="1">
    <citation type="journal article" date="2012" name="ISME J.">
        <title>Nitrification expanded: discovery, physiology and genomics of a nitrite-oxidizing bacterium from the phylum Chloroflexi.</title>
        <authorList>
            <person name="Sorokin D.Y."/>
            <person name="Lucker S."/>
            <person name="Vejmelkova D."/>
            <person name="Kostrikina N.A."/>
            <person name="Kleerebezem R."/>
            <person name="Rijpstra W.I."/>
            <person name="Damste J.S."/>
            <person name="Le Paslier D."/>
            <person name="Muyzer G."/>
            <person name="Wagner M."/>
            <person name="van Loosdrecht M.C."/>
            <person name="Daims H."/>
        </authorList>
    </citation>
    <scope>NUCLEOTIDE SEQUENCE [LARGE SCALE GENOMIC DNA]</scope>
    <source>
        <strain evidence="3">none</strain>
    </source>
</reference>
<dbReference type="PANTHER" id="PTHR11373:SF4">
    <property type="entry name" value="DEOXYNUCLEOSIDE TRIPHOSPHATE TRIPHOSPHOHYDROLASE SAMHD1"/>
    <property type="match status" value="1"/>
</dbReference>
<dbReference type="InterPro" id="IPR050135">
    <property type="entry name" value="dGTPase-like"/>
</dbReference>
<dbReference type="InterPro" id="IPR006674">
    <property type="entry name" value="HD_domain"/>
</dbReference>
<dbReference type="AlphaFoldDB" id="I4EG91"/>
<dbReference type="InterPro" id="IPR003607">
    <property type="entry name" value="HD/PDEase_dom"/>
</dbReference>
<name>I4EG91_9BACT</name>
<dbReference type="SMART" id="SM00471">
    <property type="entry name" value="HDc"/>
    <property type="match status" value="1"/>
</dbReference>
<dbReference type="Proteomes" id="UP000004221">
    <property type="component" value="Unassembled WGS sequence"/>
</dbReference>
<evidence type="ECO:0000313" key="3">
    <source>
        <dbReference type="Proteomes" id="UP000004221"/>
    </source>
</evidence>
<dbReference type="Pfam" id="PF19276">
    <property type="entry name" value="HD_assoc_2"/>
    <property type="match status" value="1"/>
</dbReference>